<organism evidence="1">
    <name type="scientific">hydrothermal vent metagenome</name>
    <dbReference type="NCBI Taxonomy" id="652676"/>
    <lineage>
        <taxon>unclassified sequences</taxon>
        <taxon>metagenomes</taxon>
        <taxon>ecological metagenomes</taxon>
    </lineage>
</organism>
<dbReference type="PROSITE" id="PS51257">
    <property type="entry name" value="PROKAR_LIPOPROTEIN"/>
    <property type="match status" value="1"/>
</dbReference>
<accession>A0A3B1CMF9</accession>
<sequence>MKISAGIILITLILLTGCASPPPYTQQTGVDSSPGRPTVYEDVNSPGRVAGIGLESQDVASMTDKMIGDMLATPVLANRSAPPRIIIDSEYFRNESSSRINKNIITDRLRVNLNRASKGRMIFVGRHYAGMVEKERALKRGTAVVDRGTIKASKLTLGGDFRLGGRITTIDAVDTASGMASRMHQIIYEMVDLETGMIVWSGIYDFKKTARDNIIYR</sequence>
<evidence type="ECO:0008006" key="2">
    <source>
        <dbReference type="Google" id="ProtNLM"/>
    </source>
</evidence>
<reference evidence="1" key="1">
    <citation type="submission" date="2018-06" db="EMBL/GenBank/DDBJ databases">
        <authorList>
            <person name="Zhirakovskaya E."/>
        </authorList>
    </citation>
    <scope>NUCLEOTIDE SEQUENCE</scope>
</reference>
<protein>
    <recommendedName>
        <fullName evidence="2">Penicillin-binding protein activator LpoB</fullName>
    </recommendedName>
</protein>
<gene>
    <name evidence="1" type="ORF">MNBD_NITROSPINAE05-170</name>
</gene>
<dbReference type="AlphaFoldDB" id="A0A3B1CMF9"/>
<dbReference type="Gene3D" id="3.40.50.10610">
    <property type="entry name" value="ABC-type transport auxiliary lipoprotein component"/>
    <property type="match status" value="1"/>
</dbReference>
<dbReference type="InterPro" id="IPR014094">
    <property type="entry name" value="LpoB"/>
</dbReference>
<dbReference type="Pfam" id="PF13036">
    <property type="entry name" value="LpoB"/>
    <property type="match status" value="1"/>
</dbReference>
<evidence type="ECO:0000313" key="1">
    <source>
        <dbReference type="EMBL" id="VAX31716.1"/>
    </source>
</evidence>
<proteinExistence type="predicted"/>
<dbReference type="EMBL" id="UOGG01000170">
    <property type="protein sequence ID" value="VAX31716.1"/>
    <property type="molecule type" value="Genomic_DNA"/>
</dbReference>
<name>A0A3B1CMF9_9ZZZZ</name>